<organism evidence="11 12">
    <name type="scientific">Aurantiacibacter luteus</name>
    <dbReference type="NCBI Taxonomy" id="1581420"/>
    <lineage>
        <taxon>Bacteria</taxon>
        <taxon>Pseudomonadati</taxon>
        <taxon>Pseudomonadota</taxon>
        <taxon>Alphaproteobacteria</taxon>
        <taxon>Sphingomonadales</taxon>
        <taxon>Erythrobacteraceae</taxon>
        <taxon>Aurantiacibacter</taxon>
    </lineage>
</organism>
<dbReference type="InterPro" id="IPR050155">
    <property type="entry name" value="HAD-like_hydrolase_sf"/>
</dbReference>
<dbReference type="PATRIC" id="fig|1581420.6.peg.223"/>
<dbReference type="Gene3D" id="1.10.150.240">
    <property type="entry name" value="Putative phosphatase, domain 2"/>
    <property type="match status" value="1"/>
</dbReference>
<dbReference type="PANTHER" id="PTHR43434">
    <property type="entry name" value="PHOSPHOGLYCOLATE PHOSPHATASE"/>
    <property type="match status" value="1"/>
</dbReference>
<protein>
    <recommendedName>
        <fullName evidence="5 10">Phosphoglycolate phosphatase</fullName>
        <shortName evidence="10">PGP</shortName>
        <shortName evidence="10">PGPase</shortName>
        <ecNumber evidence="5 10">3.1.3.18</ecNumber>
    </recommendedName>
</protein>
<dbReference type="EC" id="3.1.3.18" evidence="5 10"/>
<sequence length="224" mass="23116">MSDFPFDTVLFDLDGTLVDSARDLGPAVNAALAAIGRPPVAESEVRSMIGGGTDMMLTRALEATGGAVDEATYARLSQALLDHYWAHIADHTVPYPGCLAALDELAALGCKLAVVTNKAEKPARELLAALGMTDRFAFIYGGDTLGRENAKPLPAMLHAAVADCGGGRAAMVGDSTYDVRAGHAAGLPVVTCAFGYHDVPAAELGGDATIDGFDELVGVLRSLA</sequence>
<dbReference type="SUPFAM" id="SSF56784">
    <property type="entry name" value="HAD-like"/>
    <property type="match status" value="1"/>
</dbReference>
<dbReference type="InterPro" id="IPR041492">
    <property type="entry name" value="HAD_2"/>
</dbReference>
<dbReference type="GO" id="GO:0008967">
    <property type="term" value="F:phosphoglycolate phosphatase activity"/>
    <property type="evidence" value="ECO:0007669"/>
    <property type="project" value="UniProtKB-UniRule"/>
</dbReference>
<dbReference type="Gene3D" id="3.40.50.1000">
    <property type="entry name" value="HAD superfamily/HAD-like"/>
    <property type="match status" value="1"/>
</dbReference>
<feature type="binding site" evidence="10">
    <location>
        <position position="174"/>
    </location>
    <ligand>
        <name>Mg(2+)</name>
        <dbReference type="ChEBI" id="CHEBI:18420"/>
    </ligand>
</feature>
<dbReference type="PANTHER" id="PTHR43434:SF1">
    <property type="entry name" value="PHOSPHOGLYCOLATE PHOSPHATASE"/>
    <property type="match status" value="1"/>
</dbReference>
<dbReference type="Pfam" id="PF13419">
    <property type="entry name" value="HAD_2"/>
    <property type="match status" value="1"/>
</dbReference>
<evidence type="ECO:0000256" key="9">
    <source>
        <dbReference type="ARBA" id="ARBA00023277"/>
    </source>
</evidence>
<comment type="cofactor">
    <cofactor evidence="2 10">
        <name>Mg(2+)</name>
        <dbReference type="ChEBI" id="CHEBI:18420"/>
    </cofactor>
</comment>
<feature type="binding site" evidence="10">
    <location>
        <position position="12"/>
    </location>
    <ligand>
        <name>Mg(2+)</name>
        <dbReference type="ChEBI" id="CHEBI:18420"/>
    </ligand>
</feature>
<dbReference type="OrthoDB" id="9793014at2"/>
<comment type="catalytic activity">
    <reaction evidence="1 10">
        <text>2-phosphoglycolate + H2O = glycolate + phosphate</text>
        <dbReference type="Rhea" id="RHEA:14369"/>
        <dbReference type="ChEBI" id="CHEBI:15377"/>
        <dbReference type="ChEBI" id="CHEBI:29805"/>
        <dbReference type="ChEBI" id="CHEBI:43474"/>
        <dbReference type="ChEBI" id="CHEBI:58033"/>
        <dbReference type="EC" id="3.1.3.18"/>
    </reaction>
</comment>
<keyword evidence="7 10" id="KW-0378">Hydrolase</keyword>
<gene>
    <name evidence="11" type="ORF">AAW00_01110</name>
</gene>
<dbReference type="NCBIfam" id="TIGR01549">
    <property type="entry name" value="HAD-SF-IA-v1"/>
    <property type="match status" value="1"/>
</dbReference>
<dbReference type="STRING" id="1581420.AAW00_01110"/>
<dbReference type="InterPro" id="IPR006439">
    <property type="entry name" value="HAD-SF_hydro_IA"/>
</dbReference>
<reference evidence="11 12" key="1">
    <citation type="submission" date="2015-04" db="EMBL/GenBank/DDBJ databases">
        <title>The draft genome sequence of Erythrobacter luteus KA37.</title>
        <authorList>
            <person name="Zhuang L."/>
            <person name="Liu Y."/>
            <person name="Shao Z."/>
        </authorList>
    </citation>
    <scope>NUCLEOTIDE SEQUENCE [LARGE SCALE GENOMIC DNA]</scope>
    <source>
        <strain evidence="11 12">KA37</strain>
    </source>
</reference>
<dbReference type="Proteomes" id="UP000053464">
    <property type="component" value="Unassembled WGS sequence"/>
</dbReference>
<dbReference type="AlphaFoldDB" id="A0A0G9MWQ8"/>
<evidence type="ECO:0000256" key="3">
    <source>
        <dbReference type="ARBA" id="ARBA00004818"/>
    </source>
</evidence>
<dbReference type="InterPro" id="IPR036412">
    <property type="entry name" value="HAD-like_sf"/>
</dbReference>
<keyword evidence="8 10" id="KW-0460">Magnesium</keyword>
<comment type="caution">
    <text evidence="11">The sequence shown here is derived from an EMBL/GenBank/DDBJ whole genome shotgun (WGS) entry which is preliminary data.</text>
</comment>
<evidence type="ECO:0000313" key="11">
    <source>
        <dbReference type="EMBL" id="KLE35115.1"/>
    </source>
</evidence>
<dbReference type="EMBL" id="LBHB01000001">
    <property type="protein sequence ID" value="KLE35115.1"/>
    <property type="molecule type" value="Genomic_DNA"/>
</dbReference>
<name>A0A0G9MWQ8_9SPHN</name>
<accession>A0A0G9MWQ8</accession>
<dbReference type="UniPathway" id="UPA00865">
    <property type="reaction ID" value="UER00834"/>
</dbReference>
<keyword evidence="9 10" id="KW-0119">Carbohydrate metabolism</keyword>
<evidence type="ECO:0000256" key="8">
    <source>
        <dbReference type="ARBA" id="ARBA00022842"/>
    </source>
</evidence>
<dbReference type="InterPro" id="IPR037512">
    <property type="entry name" value="PGPase_prok"/>
</dbReference>
<evidence type="ECO:0000256" key="10">
    <source>
        <dbReference type="HAMAP-Rule" id="MF_00495"/>
    </source>
</evidence>
<dbReference type="GO" id="GO:0046295">
    <property type="term" value="P:glycolate biosynthetic process"/>
    <property type="evidence" value="ECO:0007669"/>
    <property type="project" value="UniProtKB-UniRule"/>
</dbReference>
<dbReference type="GO" id="GO:0006281">
    <property type="term" value="P:DNA repair"/>
    <property type="evidence" value="ECO:0007669"/>
    <property type="project" value="TreeGrafter"/>
</dbReference>
<dbReference type="GO" id="GO:0005829">
    <property type="term" value="C:cytosol"/>
    <property type="evidence" value="ECO:0007669"/>
    <property type="project" value="TreeGrafter"/>
</dbReference>
<evidence type="ECO:0000256" key="7">
    <source>
        <dbReference type="ARBA" id="ARBA00022801"/>
    </source>
</evidence>
<dbReference type="InterPro" id="IPR023198">
    <property type="entry name" value="PGP-like_dom2"/>
</dbReference>
<feature type="active site" description="Nucleophile" evidence="10">
    <location>
        <position position="12"/>
    </location>
</feature>
<evidence type="ECO:0000313" key="12">
    <source>
        <dbReference type="Proteomes" id="UP000053464"/>
    </source>
</evidence>
<dbReference type="HAMAP" id="MF_00495">
    <property type="entry name" value="GPH_hydrolase_bact"/>
    <property type="match status" value="1"/>
</dbReference>
<dbReference type="SFLD" id="SFLDG01129">
    <property type="entry name" value="C1.5:_HAD__Beta-PGM__Phosphata"/>
    <property type="match status" value="1"/>
</dbReference>
<evidence type="ECO:0000256" key="4">
    <source>
        <dbReference type="ARBA" id="ARBA00006171"/>
    </source>
</evidence>
<evidence type="ECO:0000256" key="6">
    <source>
        <dbReference type="ARBA" id="ARBA00022723"/>
    </source>
</evidence>
<comment type="similarity">
    <text evidence="4 10">Belongs to the HAD-like hydrolase superfamily. CbbY/CbbZ/Gph/YieH family.</text>
</comment>
<dbReference type="RefSeq" id="WP_047002517.1">
    <property type="nucleotide sequence ID" value="NZ_LBHB01000001.1"/>
</dbReference>
<feature type="binding site" evidence="10">
    <location>
        <position position="14"/>
    </location>
    <ligand>
        <name>Mg(2+)</name>
        <dbReference type="ChEBI" id="CHEBI:18420"/>
    </ligand>
</feature>
<comment type="pathway">
    <text evidence="3 10">Organic acid metabolism; glycolate biosynthesis; glycolate from 2-phosphoglycolate: step 1/1.</text>
</comment>
<comment type="function">
    <text evidence="10">Specifically catalyzes the dephosphorylation of 2-phosphoglycolate. Is involved in the dissimilation of the intracellular 2-phosphoglycolate formed during the DNA repair of 3'-phosphoglycolate ends, a major class of DNA lesions induced by oxidative stress.</text>
</comment>
<dbReference type="SFLD" id="SFLDS00003">
    <property type="entry name" value="Haloacid_Dehalogenase"/>
    <property type="match status" value="1"/>
</dbReference>
<proteinExistence type="inferred from homology"/>
<dbReference type="InterPro" id="IPR023214">
    <property type="entry name" value="HAD_sf"/>
</dbReference>
<keyword evidence="6 10" id="KW-0479">Metal-binding</keyword>
<dbReference type="GO" id="GO:0046872">
    <property type="term" value="F:metal ion binding"/>
    <property type="evidence" value="ECO:0007669"/>
    <property type="project" value="UniProtKB-KW"/>
</dbReference>
<evidence type="ECO:0000256" key="1">
    <source>
        <dbReference type="ARBA" id="ARBA00000830"/>
    </source>
</evidence>
<evidence type="ECO:0000256" key="5">
    <source>
        <dbReference type="ARBA" id="ARBA00013078"/>
    </source>
</evidence>
<dbReference type="GO" id="GO:0005975">
    <property type="term" value="P:carbohydrate metabolic process"/>
    <property type="evidence" value="ECO:0007669"/>
    <property type="project" value="InterPro"/>
</dbReference>
<evidence type="ECO:0000256" key="2">
    <source>
        <dbReference type="ARBA" id="ARBA00001946"/>
    </source>
</evidence>
<keyword evidence="12" id="KW-1185">Reference proteome</keyword>